<dbReference type="InterPro" id="IPR008811">
    <property type="entry name" value="Glycosyl_hydrolases_36"/>
</dbReference>
<dbReference type="Pfam" id="PF05691">
    <property type="entry name" value="Raffinose_syn"/>
    <property type="match status" value="1"/>
</dbReference>
<dbReference type="OrthoDB" id="4664297at2759"/>
<dbReference type="Proteomes" id="UP000059188">
    <property type="component" value="Unassembled WGS sequence"/>
</dbReference>
<evidence type="ECO:0000256" key="1">
    <source>
        <dbReference type="ARBA" id="ARBA00001255"/>
    </source>
</evidence>
<organism evidence="5 6">
    <name type="scientific">Thanatephorus cucumeris (strain AG1-IB / isolate 7/3/14)</name>
    <name type="common">Lettuce bottom rot fungus</name>
    <name type="synonym">Rhizoctonia solani</name>
    <dbReference type="NCBI Taxonomy" id="1108050"/>
    <lineage>
        <taxon>Eukaryota</taxon>
        <taxon>Fungi</taxon>
        <taxon>Dikarya</taxon>
        <taxon>Basidiomycota</taxon>
        <taxon>Agaricomycotina</taxon>
        <taxon>Agaricomycetes</taxon>
        <taxon>Cantharellales</taxon>
        <taxon>Ceratobasidiaceae</taxon>
        <taxon>Rhizoctonia</taxon>
        <taxon>Rhizoctonia solani AG-1</taxon>
    </lineage>
</organism>
<dbReference type="AlphaFoldDB" id="A0A0B7FQM0"/>
<dbReference type="STRING" id="1108050.A0A0B7FQM0"/>
<dbReference type="PANTHER" id="PTHR31268:SF32">
    <property type="entry name" value="GALACTINOL--SUCROSE GALACTOSYLTRANSFERASE 2-RELATED"/>
    <property type="match status" value="1"/>
</dbReference>
<dbReference type="InterPro" id="IPR017853">
    <property type="entry name" value="GH"/>
</dbReference>
<dbReference type="SUPFAM" id="SSF51445">
    <property type="entry name" value="(Trans)glycosidases"/>
    <property type="match status" value="1"/>
</dbReference>
<evidence type="ECO:0000256" key="2">
    <source>
        <dbReference type="ARBA" id="ARBA00007240"/>
    </source>
</evidence>
<evidence type="ECO:0008006" key="7">
    <source>
        <dbReference type="Google" id="ProtNLM"/>
    </source>
</evidence>
<proteinExistence type="inferred from homology"/>
<comment type="catalytic activity">
    <reaction evidence="4">
        <text>alpha-D-galactosyl-(1-&gt;3)-1D-myo-inositol + sucrose = raffinose + myo-inositol</text>
        <dbReference type="Rhea" id="RHEA:20161"/>
        <dbReference type="ChEBI" id="CHEBI:16634"/>
        <dbReference type="ChEBI" id="CHEBI:17268"/>
        <dbReference type="ChEBI" id="CHEBI:17505"/>
        <dbReference type="ChEBI" id="CHEBI:17992"/>
        <dbReference type="EC" id="2.4.1.82"/>
    </reaction>
</comment>
<protein>
    <recommendedName>
        <fullName evidence="7">Alpha-galactosidase</fullName>
    </recommendedName>
</protein>
<dbReference type="EMBL" id="LN679129">
    <property type="protein sequence ID" value="CEL58442.1"/>
    <property type="molecule type" value="Genomic_DNA"/>
</dbReference>
<evidence type="ECO:0000256" key="3">
    <source>
        <dbReference type="ARBA" id="ARBA00023277"/>
    </source>
</evidence>
<accession>A0A0B7FQM0</accession>
<comment type="catalytic activity">
    <reaction evidence="1">
        <text>Hydrolysis of terminal, non-reducing alpha-D-galactose residues in alpha-D-galactosides, including galactose oligosaccharides, galactomannans and galactolipids.</text>
        <dbReference type="EC" id="3.2.1.22"/>
    </reaction>
</comment>
<keyword evidence="6" id="KW-1185">Reference proteome</keyword>
<keyword evidence="3" id="KW-0119">Carbohydrate metabolism</keyword>
<dbReference type="GO" id="GO:0004557">
    <property type="term" value="F:alpha-galactosidase activity"/>
    <property type="evidence" value="ECO:0007669"/>
    <property type="project" value="UniProtKB-EC"/>
</dbReference>
<reference evidence="5 6" key="1">
    <citation type="submission" date="2014-11" db="EMBL/GenBank/DDBJ databases">
        <authorList>
            <person name="Wibberg Daniel"/>
        </authorList>
    </citation>
    <scope>NUCLEOTIDE SEQUENCE [LARGE SCALE GENOMIC DNA]</scope>
    <source>
        <strain evidence="5">Rhizoctonia solani AG1-IB 7/3/14</strain>
    </source>
</reference>
<comment type="similarity">
    <text evidence="2">Belongs to the glycosyl hydrolases 36 family.</text>
</comment>
<name>A0A0B7FQM0_THACB</name>
<evidence type="ECO:0000313" key="6">
    <source>
        <dbReference type="Proteomes" id="UP000059188"/>
    </source>
</evidence>
<dbReference type="GO" id="GO:0047274">
    <property type="term" value="F:galactinol-sucrose galactosyltransferase activity"/>
    <property type="evidence" value="ECO:0007669"/>
    <property type="project" value="UniProtKB-EC"/>
</dbReference>
<gene>
    <name evidence="5" type="ORF">RSOLAG1IB_08549</name>
</gene>
<dbReference type="InterPro" id="IPR013785">
    <property type="entry name" value="Aldolase_TIM"/>
</dbReference>
<dbReference type="Gene3D" id="3.20.20.70">
    <property type="entry name" value="Aldolase class I"/>
    <property type="match status" value="1"/>
</dbReference>
<dbReference type="PANTHER" id="PTHR31268">
    <property type="match status" value="1"/>
</dbReference>
<sequence length="754" mass="81942">MDLLLEYLPGLATSGAHIDPVPPKSSDNFYAYTLLFSLQSEDESSGLITPIVSSFGLGRPGESITNTLRLTRDKCYWLFAHQDGALPSHTDTQILALRSSKHVVALLPLTTNACMGTLRGPLFEPERDLIFARFERSHSATETGQLVVTIAKDINSAIKAAVARARLLLNVPGPLVNTPTINAYIFENKLTYCTWNSLQPPTPTTGASALKALEHFHSIGVRPATFLVDDGWQDVKSFRLQSFDCKKLFLDKIESLGAIVKTAKEKYGVEHVGVWHTIQGYWQGVEPSNFASQYSLIKVTKDGYPGPAEGEGFEYYIPHPDSVQSFFNDYYATLHAAGITFAKCDNMASIDHVISAVEVTYSKSGEEILGSSIDIVTLRKAYVQAVTTAALEAFGAPNVIWCMGMTPRVLLGEIGLCGKGVKRVVRNSDDYYPNEPDSHRYHVFTNTINALLLNELDVQPDLDMFQTHPFISSDGEIHNNSTGISQGSFHASFRVFGTGPVTITDVPCKSNPEILSKMVGDVATAPSPSAVVQASTAFTVLNDVFDPRIMWAGVGRGLKVYVDKTVGIWNVQSGEGKLVDFITASDIAQALGVPANSLSTVVLYIQSSNPANERVVLYDMSNTLHPAAPIRIELDPLGWATIGVIEIKSLGEQGKIASPGLVDKYLALQGIVETRLDGKGGNWTYTVVSKCSGIIGLWTTPAVSVKKVEVNFVSENGDLGSSQNPGLETTDLGKAKWFTLKLKGRSKVIFHLTE</sequence>
<evidence type="ECO:0000313" key="5">
    <source>
        <dbReference type="EMBL" id="CEL58442.1"/>
    </source>
</evidence>
<evidence type="ECO:0000256" key="4">
    <source>
        <dbReference type="ARBA" id="ARBA00049426"/>
    </source>
</evidence>